<dbReference type="CDD" id="cd17546">
    <property type="entry name" value="REC_hyHK_CKI1_RcsC-like"/>
    <property type="match status" value="1"/>
</dbReference>
<proteinExistence type="predicted"/>
<evidence type="ECO:0000313" key="6">
    <source>
        <dbReference type="Proteomes" id="UP000585437"/>
    </source>
</evidence>
<feature type="modified residue" description="4-aspartylphosphate" evidence="3">
    <location>
        <position position="481"/>
    </location>
</feature>
<dbReference type="InterPro" id="IPR035965">
    <property type="entry name" value="PAS-like_dom_sf"/>
</dbReference>
<sequence>MNDLASADADIQTAMMEVISEAISGGHSGGLVVYDKNDLLIFAGQQLTILLGIPDSVLAPGTRLRDLLGAIYDGGGRFMSETGGTKRLLSRDDWISDNIATLWKERHEALMRRGADRWISLAKRRLPSGYGVCILRDVSEQRKREEQWRADMERVQLTEDILDNLPFPVMVKDTNLAFVAVNKAACRFHDLPAEALLGCTGTDIHAPALAQRLDGINRRVVEDGEEIQLPERLTRPDGSQMVIVANKYRIGKPGRYYLVTAMQDISRMVEVEEDGRGFIRLFDDPNLFSAKLHRKSKMRDALQGADPDIAGSQILIVSSDPLFTGTAKAILADFQVEASSVVDEHELALCLELVSNAAVRVDLIVADRDLASACRAIGSNYDKQVVAFDAAALEEHLVPTLSRELTKLRGPVEQDEEDNWQILPDDPQPCVDILVAEDNEVNQIVFSQILESLGYRYAIAVDGEEVVRMWHELRPSLVLMDVTLPTLNGFEAARAIRTLEEEGQASTPIVGVLAQAFDRDREECFASGMDDVILKPISPDVLETLFAKFLVVAGSQQMLS</sequence>
<evidence type="ECO:0000259" key="4">
    <source>
        <dbReference type="PROSITE" id="PS50110"/>
    </source>
</evidence>
<reference evidence="5 6" key="1">
    <citation type="submission" date="2020-08" db="EMBL/GenBank/DDBJ databases">
        <title>The Agave Microbiome: Exploring the role of microbial communities in plant adaptations to desert environments.</title>
        <authorList>
            <person name="Partida-Martinez L.P."/>
        </authorList>
    </citation>
    <scope>NUCLEOTIDE SEQUENCE [LARGE SCALE GENOMIC DNA]</scope>
    <source>
        <strain evidence="5 6">AS3.12</strain>
    </source>
</reference>
<dbReference type="Gene3D" id="3.30.450.20">
    <property type="entry name" value="PAS domain"/>
    <property type="match status" value="1"/>
</dbReference>
<organism evidence="5 6">
    <name type="scientific">Rhizobium soli</name>
    <dbReference type="NCBI Taxonomy" id="424798"/>
    <lineage>
        <taxon>Bacteria</taxon>
        <taxon>Pseudomonadati</taxon>
        <taxon>Pseudomonadota</taxon>
        <taxon>Alphaproteobacteria</taxon>
        <taxon>Hyphomicrobiales</taxon>
        <taxon>Rhizobiaceae</taxon>
        <taxon>Rhizobium/Agrobacterium group</taxon>
        <taxon>Rhizobium</taxon>
    </lineage>
</organism>
<dbReference type="EMBL" id="JACHBU010000002">
    <property type="protein sequence ID" value="MBB6507601.1"/>
    <property type="molecule type" value="Genomic_DNA"/>
</dbReference>
<dbReference type="Pfam" id="PF08448">
    <property type="entry name" value="PAS_4"/>
    <property type="match status" value="1"/>
</dbReference>
<evidence type="ECO:0000256" key="1">
    <source>
        <dbReference type="ARBA" id="ARBA00022553"/>
    </source>
</evidence>
<evidence type="ECO:0000256" key="2">
    <source>
        <dbReference type="ARBA" id="ARBA00023012"/>
    </source>
</evidence>
<feature type="domain" description="Response regulatory" evidence="4">
    <location>
        <begin position="432"/>
        <end position="550"/>
    </location>
</feature>
<dbReference type="Pfam" id="PF12860">
    <property type="entry name" value="PAS_7"/>
    <property type="match status" value="1"/>
</dbReference>
<evidence type="ECO:0000256" key="3">
    <source>
        <dbReference type="PROSITE-ProRule" id="PRU00169"/>
    </source>
</evidence>
<dbReference type="SUPFAM" id="SSF55785">
    <property type="entry name" value="PYP-like sensor domain (PAS domain)"/>
    <property type="match status" value="1"/>
</dbReference>
<dbReference type="InterPro" id="IPR011006">
    <property type="entry name" value="CheY-like_superfamily"/>
</dbReference>
<dbReference type="CDD" id="cd00130">
    <property type="entry name" value="PAS"/>
    <property type="match status" value="1"/>
</dbReference>
<dbReference type="InterPro" id="IPR013656">
    <property type="entry name" value="PAS_4"/>
</dbReference>
<keyword evidence="2" id="KW-0902">Two-component regulatory system</keyword>
<accession>A0A7X0MQT5</accession>
<gene>
    <name evidence="5" type="ORF">F4695_000933</name>
</gene>
<keyword evidence="6" id="KW-1185">Reference proteome</keyword>
<dbReference type="RefSeq" id="WP_062453698.1">
    <property type="nucleotide sequence ID" value="NZ_JACHBU010000002.1"/>
</dbReference>
<dbReference type="InterPro" id="IPR000014">
    <property type="entry name" value="PAS"/>
</dbReference>
<dbReference type="InterPro" id="IPR001789">
    <property type="entry name" value="Sig_transdc_resp-reg_receiver"/>
</dbReference>
<dbReference type="NCBIfam" id="TIGR00229">
    <property type="entry name" value="sensory_box"/>
    <property type="match status" value="1"/>
</dbReference>
<dbReference type="Gene3D" id="3.40.50.2300">
    <property type="match status" value="1"/>
</dbReference>
<dbReference type="GO" id="GO:0000160">
    <property type="term" value="P:phosphorelay signal transduction system"/>
    <property type="evidence" value="ECO:0007669"/>
    <property type="project" value="UniProtKB-KW"/>
</dbReference>
<name>A0A7X0MQT5_9HYPH</name>
<dbReference type="PROSITE" id="PS50110">
    <property type="entry name" value="RESPONSE_REGULATORY"/>
    <property type="match status" value="1"/>
</dbReference>
<dbReference type="Pfam" id="PF00072">
    <property type="entry name" value="Response_reg"/>
    <property type="match status" value="1"/>
</dbReference>
<dbReference type="Proteomes" id="UP000585437">
    <property type="component" value="Unassembled WGS sequence"/>
</dbReference>
<dbReference type="SUPFAM" id="SSF52172">
    <property type="entry name" value="CheY-like"/>
    <property type="match status" value="1"/>
</dbReference>
<protein>
    <submittedName>
        <fullName evidence="5">PAS domain S-box-containing protein</fullName>
    </submittedName>
</protein>
<keyword evidence="1 3" id="KW-0597">Phosphoprotein</keyword>
<dbReference type="PANTHER" id="PTHR45339:SF1">
    <property type="entry name" value="HYBRID SIGNAL TRANSDUCTION HISTIDINE KINASE J"/>
    <property type="match status" value="1"/>
</dbReference>
<dbReference type="SMART" id="SM00448">
    <property type="entry name" value="REC"/>
    <property type="match status" value="1"/>
</dbReference>
<evidence type="ECO:0000313" key="5">
    <source>
        <dbReference type="EMBL" id="MBB6507601.1"/>
    </source>
</evidence>
<dbReference type="AlphaFoldDB" id="A0A7X0MQT5"/>
<dbReference type="PANTHER" id="PTHR45339">
    <property type="entry name" value="HYBRID SIGNAL TRANSDUCTION HISTIDINE KINASE J"/>
    <property type="match status" value="1"/>
</dbReference>
<comment type="caution">
    <text evidence="5">The sequence shown here is derived from an EMBL/GenBank/DDBJ whole genome shotgun (WGS) entry which is preliminary data.</text>
</comment>